<feature type="transmembrane region" description="Helical" evidence="5">
    <location>
        <begin position="55"/>
        <end position="76"/>
    </location>
</feature>
<dbReference type="PANTHER" id="PTHR42718:SF23">
    <property type="entry name" value="MAJOR FACILITATOR SUPERFAMILY (MFS) PROFILE DOMAIN-CONTAINING PROTEIN"/>
    <property type="match status" value="1"/>
</dbReference>
<accession>A0A5N6VX08</accession>
<evidence type="ECO:0000313" key="6">
    <source>
        <dbReference type="EMBL" id="KAE8313105.1"/>
    </source>
</evidence>
<reference evidence="7" key="1">
    <citation type="submission" date="2019-04" db="EMBL/GenBank/DDBJ databases">
        <title>Friends and foes A comparative genomics studyof 23 Aspergillus species from section Flavi.</title>
        <authorList>
            <consortium name="DOE Joint Genome Institute"/>
            <person name="Kjaerbolling I."/>
            <person name="Vesth T."/>
            <person name="Frisvad J.C."/>
            <person name="Nybo J.L."/>
            <person name="Theobald S."/>
            <person name="Kildgaard S."/>
            <person name="Isbrandt T."/>
            <person name="Kuo A."/>
            <person name="Sato A."/>
            <person name="Lyhne E.K."/>
            <person name="Kogle M.E."/>
            <person name="Wiebenga A."/>
            <person name="Kun R.S."/>
            <person name="Lubbers R.J."/>
            <person name="Makela M.R."/>
            <person name="Barry K."/>
            <person name="Chovatia M."/>
            <person name="Clum A."/>
            <person name="Daum C."/>
            <person name="Haridas S."/>
            <person name="He G."/>
            <person name="LaButti K."/>
            <person name="Lipzen A."/>
            <person name="Mondo S."/>
            <person name="Riley R."/>
            <person name="Salamov A."/>
            <person name="Simmons B.A."/>
            <person name="Magnuson J.K."/>
            <person name="Henrissat B."/>
            <person name="Mortensen U.H."/>
            <person name="Larsen T.O."/>
            <person name="Devries R.P."/>
            <person name="Grigoriev I.V."/>
            <person name="Machida M."/>
            <person name="Baker S.E."/>
            <person name="Andersen M.R."/>
        </authorList>
    </citation>
    <scope>NUCLEOTIDE SEQUENCE [LARGE SCALE GENOMIC DNA]</scope>
    <source>
        <strain evidence="7">CBS 130015</strain>
    </source>
</reference>
<evidence type="ECO:0000256" key="5">
    <source>
        <dbReference type="SAM" id="Phobius"/>
    </source>
</evidence>
<dbReference type="InterPro" id="IPR036259">
    <property type="entry name" value="MFS_trans_sf"/>
</dbReference>
<proteinExistence type="predicted"/>
<keyword evidence="7" id="KW-1185">Reference proteome</keyword>
<keyword evidence="4 5" id="KW-0472">Membrane</keyword>
<feature type="transmembrane region" description="Helical" evidence="5">
    <location>
        <begin position="132"/>
        <end position="154"/>
    </location>
</feature>
<organism evidence="6 7">
    <name type="scientific">Aspergillus transmontanensis</name>
    <dbReference type="NCBI Taxonomy" id="1034304"/>
    <lineage>
        <taxon>Eukaryota</taxon>
        <taxon>Fungi</taxon>
        <taxon>Dikarya</taxon>
        <taxon>Ascomycota</taxon>
        <taxon>Pezizomycotina</taxon>
        <taxon>Eurotiomycetes</taxon>
        <taxon>Eurotiomycetidae</taxon>
        <taxon>Eurotiales</taxon>
        <taxon>Aspergillaceae</taxon>
        <taxon>Aspergillus</taxon>
        <taxon>Aspergillus subgen. Circumdati</taxon>
    </lineage>
</organism>
<dbReference type="AlphaFoldDB" id="A0A5N6VX08"/>
<evidence type="ECO:0000256" key="1">
    <source>
        <dbReference type="ARBA" id="ARBA00004141"/>
    </source>
</evidence>
<keyword evidence="2 5" id="KW-0812">Transmembrane</keyword>
<dbReference type="Proteomes" id="UP000325433">
    <property type="component" value="Unassembled WGS sequence"/>
</dbReference>
<protein>
    <recommendedName>
        <fullName evidence="8">Major facilitator superfamily domain-containing protein</fullName>
    </recommendedName>
</protein>
<evidence type="ECO:0000256" key="2">
    <source>
        <dbReference type="ARBA" id="ARBA00022692"/>
    </source>
</evidence>
<gene>
    <name evidence="6" type="ORF">BDV41DRAFT_577060</name>
</gene>
<feature type="transmembrane region" description="Helical" evidence="5">
    <location>
        <begin position="27"/>
        <end position="48"/>
    </location>
</feature>
<dbReference type="GO" id="GO:0016020">
    <property type="term" value="C:membrane"/>
    <property type="evidence" value="ECO:0007669"/>
    <property type="project" value="UniProtKB-SubCell"/>
</dbReference>
<feature type="transmembrane region" description="Helical" evidence="5">
    <location>
        <begin position="160"/>
        <end position="179"/>
    </location>
</feature>
<evidence type="ECO:0000313" key="7">
    <source>
        <dbReference type="Proteomes" id="UP000325433"/>
    </source>
</evidence>
<dbReference type="PANTHER" id="PTHR42718">
    <property type="entry name" value="MAJOR FACILITATOR SUPERFAMILY MULTIDRUG TRANSPORTER MFSC"/>
    <property type="match status" value="1"/>
</dbReference>
<name>A0A5N6VX08_9EURO</name>
<evidence type="ECO:0000256" key="4">
    <source>
        <dbReference type="ARBA" id="ARBA00023136"/>
    </source>
</evidence>
<keyword evidence="3 5" id="KW-1133">Transmembrane helix</keyword>
<evidence type="ECO:0000256" key="3">
    <source>
        <dbReference type="ARBA" id="ARBA00022989"/>
    </source>
</evidence>
<dbReference type="SUPFAM" id="SSF103473">
    <property type="entry name" value="MFS general substrate transporter"/>
    <property type="match status" value="1"/>
</dbReference>
<comment type="subcellular location">
    <subcellularLocation>
        <location evidence="1">Membrane</location>
        <topology evidence="1">Multi-pass membrane protein</topology>
    </subcellularLocation>
</comment>
<evidence type="ECO:0008006" key="8">
    <source>
        <dbReference type="Google" id="ProtNLM"/>
    </source>
</evidence>
<sequence length="185" mass="19930">MVGPWAFPPAEANDMPLAVESLERIDVMGTVFIVVGFASLTASLSLAVDAPHGWGMGYVIALLCVGSTLPICFVWWESRSQFPLMPLAIWKDSTFSAVIAAQCLGDVGFSSTTFWLSLLLQNVRKDSAIKIALELLPMVIGGIAVDVVCAFIYHKVSNQVLMGVGTVAYTAAFLILSLLREEAPY</sequence>
<feature type="transmembrane region" description="Helical" evidence="5">
    <location>
        <begin position="96"/>
        <end position="120"/>
    </location>
</feature>
<dbReference type="EMBL" id="ML738328">
    <property type="protein sequence ID" value="KAE8313105.1"/>
    <property type="molecule type" value="Genomic_DNA"/>
</dbReference>